<dbReference type="EMBL" id="VITT01000010">
    <property type="protein sequence ID" value="TWB56652.1"/>
    <property type="molecule type" value="Genomic_DNA"/>
</dbReference>
<dbReference type="AlphaFoldDB" id="A0A560IC77"/>
<name>A0A560IC77_9PROT</name>
<dbReference type="Pfam" id="PF05721">
    <property type="entry name" value="PhyH"/>
    <property type="match status" value="1"/>
</dbReference>
<dbReference type="Gene3D" id="2.60.120.620">
    <property type="entry name" value="q2cbj1_9rhob like domain"/>
    <property type="match status" value="1"/>
</dbReference>
<dbReference type="PANTHER" id="PTHR20883">
    <property type="entry name" value="PHYTANOYL-COA DIOXYGENASE DOMAIN CONTAINING 1"/>
    <property type="match status" value="1"/>
</dbReference>
<dbReference type="OrthoDB" id="547161at2"/>
<proteinExistence type="predicted"/>
<dbReference type="GO" id="GO:0016706">
    <property type="term" value="F:2-oxoglutarate-dependent dioxygenase activity"/>
    <property type="evidence" value="ECO:0007669"/>
    <property type="project" value="UniProtKB-ARBA"/>
</dbReference>
<dbReference type="GO" id="GO:0005506">
    <property type="term" value="F:iron ion binding"/>
    <property type="evidence" value="ECO:0007669"/>
    <property type="project" value="UniProtKB-ARBA"/>
</dbReference>
<dbReference type="Proteomes" id="UP000318050">
    <property type="component" value="Unassembled WGS sequence"/>
</dbReference>
<dbReference type="SUPFAM" id="SSF51197">
    <property type="entry name" value="Clavaminate synthase-like"/>
    <property type="match status" value="1"/>
</dbReference>
<accession>A0A560IC77</accession>
<dbReference type="InterPro" id="IPR008775">
    <property type="entry name" value="Phytyl_CoA_dOase-like"/>
</dbReference>
<reference evidence="2 3" key="1">
    <citation type="submission" date="2019-06" db="EMBL/GenBank/DDBJ databases">
        <title>Genomic Encyclopedia of Type Strains, Phase IV (KMG-V): Genome sequencing to study the core and pangenomes of soil and plant-associated prokaryotes.</title>
        <authorList>
            <person name="Whitman W."/>
        </authorList>
    </citation>
    <scope>NUCLEOTIDE SEQUENCE [LARGE SCALE GENOMIC DNA]</scope>
    <source>
        <strain evidence="2 3">BR 11140</strain>
    </source>
</reference>
<gene>
    <name evidence="2" type="ORF">FBZ92_11073</name>
</gene>
<evidence type="ECO:0000256" key="1">
    <source>
        <dbReference type="ARBA" id="ARBA00001954"/>
    </source>
</evidence>
<protein>
    <submittedName>
        <fullName evidence="2">Ectoine hydroxylase-related dioxygenase (Phytanoyl-CoA dioxygenase family)</fullName>
    </submittedName>
</protein>
<dbReference type="PANTHER" id="PTHR20883:SF48">
    <property type="entry name" value="ECTOINE DIOXYGENASE"/>
    <property type="match status" value="1"/>
</dbReference>
<comment type="caution">
    <text evidence="2">The sequence shown here is derived from an EMBL/GenBank/DDBJ whole genome shotgun (WGS) entry which is preliminary data.</text>
</comment>
<comment type="cofactor">
    <cofactor evidence="1">
        <name>Fe(2+)</name>
        <dbReference type="ChEBI" id="CHEBI:29033"/>
    </cofactor>
</comment>
<keyword evidence="2" id="KW-0223">Dioxygenase</keyword>
<keyword evidence="2" id="KW-0560">Oxidoreductase</keyword>
<evidence type="ECO:0000313" key="2">
    <source>
        <dbReference type="EMBL" id="TWB56652.1"/>
    </source>
</evidence>
<evidence type="ECO:0000313" key="3">
    <source>
        <dbReference type="Proteomes" id="UP000318050"/>
    </source>
</evidence>
<sequence>MSNYFSQFGGLWVDQRDQLAVAQGLAALANPIDRQRVEHFIRYGYVVIENAVPHAVIDAYLAEYDRASQTGELMMEVPFHGRRTYDATVRAKPGVKVLDTGMVLPSGHDLCFAPAVAQFLKLLFKEPALAFQTLHFEMGSTQAIHQDTAYVVVDKSPLHLVATWLALEDIASGSGELVYYAGGHRLPETVYADGRKHWNHEKDGNPPHDAHLANLRQWAQERGLPMQQFLPKKGDVLFWHADLPHGGNQITVPGRTRKSLVTHYCPVSLRPYYSNFIAENRRHVTPSVNGNGYMSLYYQPERLIGGI</sequence>
<organism evidence="2 3">
    <name type="scientific">Nitrospirillum amazonense</name>
    <dbReference type="NCBI Taxonomy" id="28077"/>
    <lineage>
        <taxon>Bacteria</taxon>
        <taxon>Pseudomonadati</taxon>
        <taxon>Pseudomonadota</taxon>
        <taxon>Alphaproteobacteria</taxon>
        <taxon>Rhodospirillales</taxon>
        <taxon>Azospirillaceae</taxon>
        <taxon>Nitrospirillum</taxon>
    </lineage>
</organism>